<dbReference type="InterPro" id="IPR012001">
    <property type="entry name" value="Thiamin_PyroP_enz_TPP-bd_dom"/>
</dbReference>
<comment type="similarity">
    <text evidence="7">Belongs to the TPP enzyme family. MenD subfamily.</text>
</comment>
<reference evidence="9 10" key="1">
    <citation type="submission" date="2019-08" db="EMBL/GenBank/DDBJ databases">
        <title>Bradymonadales sp. TMQ4.</title>
        <authorList>
            <person name="Liang Q."/>
        </authorList>
    </citation>
    <scope>NUCLEOTIDE SEQUENCE [LARGE SCALE GENOMIC DNA]</scope>
    <source>
        <strain evidence="9 10">TMQ4</strain>
    </source>
</reference>
<dbReference type="RefSeq" id="WP_146980887.1">
    <property type="nucleotide sequence ID" value="NZ_VOSM01000003.1"/>
</dbReference>
<organism evidence="9 10">
    <name type="scientific">Lujinxingia vulgaris</name>
    <dbReference type="NCBI Taxonomy" id="2600176"/>
    <lineage>
        <taxon>Bacteria</taxon>
        <taxon>Deltaproteobacteria</taxon>
        <taxon>Bradymonadales</taxon>
        <taxon>Lujinxingiaceae</taxon>
        <taxon>Lujinxingia</taxon>
    </lineage>
</organism>
<keyword evidence="5 7" id="KW-0786">Thiamine pyrophosphate</keyword>
<comment type="function">
    <text evidence="7">Catalyzes the thiamine diphosphate-dependent decarboxylation of 2-oxoglutarate and the subsequent addition of the resulting succinic semialdehyde-thiamine pyrophosphate anion to isochorismate to yield 2-succinyl-5-enolpyruvyl-6-hydroxy-3-cyclohexene-1-carboxylate (SEPHCHC).</text>
</comment>
<comment type="catalytic activity">
    <reaction evidence="7">
        <text>isochorismate + 2-oxoglutarate + H(+) = 5-enolpyruvoyl-6-hydroxy-2-succinyl-cyclohex-3-ene-1-carboxylate + CO2</text>
        <dbReference type="Rhea" id="RHEA:25593"/>
        <dbReference type="ChEBI" id="CHEBI:15378"/>
        <dbReference type="ChEBI" id="CHEBI:16526"/>
        <dbReference type="ChEBI" id="CHEBI:16810"/>
        <dbReference type="ChEBI" id="CHEBI:29780"/>
        <dbReference type="ChEBI" id="CHEBI:58818"/>
        <dbReference type="EC" id="2.2.1.9"/>
    </reaction>
</comment>
<keyword evidence="3 7" id="KW-0479">Metal-binding</keyword>
<evidence type="ECO:0000256" key="7">
    <source>
        <dbReference type="HAMAP-Rule" id="MF_01659"/>
    </source>
</evidence>
<evidence type="ECO:0000313" key="9">
    <source>
        <dbReference type="EMBL" id="TXD37734.1"/>
    </source>
</evidence>
<comment type="pathway">
    <text evidence="7">Quinol/quinone metabolism; menaquinone biosynthesis.</text>
</comment>
<dbReference type="NCBIfam" id="TIGR00173">
    <property type="entry name" value="menD"/>
    <property type="match status" value="1"/>
</dbReference>
<dbReference type="InterPro" id="IPR029061">
    <property type="entry name" value="THDP-binding"/>
</dbReference>
<dbReference type="InterPro" id="IPR004433">
    <property type="entry name" value="MenaQ_synth_MenD"/>
</dbReference>
<dbReference type="EC" id="2.2.1.9" evidence="7"/>
<comment type="cofactor">
    <cofactor evidence="7">
        <name>Mg(2+)</name>
        <dbReference type="ChEBI" id="CHEBI:18420"/>
    </cofactor>
    <cofactor evidence="7">
        <name>Mn(2+)</name>
        <dbReference type="ChEBI" id="CHEBI:29035"/>
    </cofactor>
</comment>
<evidence type="ECO:0000259" key="8">
    <source>
        <dbReference type="Pfam" id="PF02776"/>
    </source>
</evidence>
<comment type="caution">
    <text evidence="9">The sequence shown here is derived from an EMBL/GenBank/DDBJ whole genome shotgun (WGS) entry which is preliminary data.</text>
</comment>
<keyword evidence="2 7" id="KW-0808">Transferase</keyword>
<evidence type="ECO:0000256" key="3">
    <source>
        <dbReference type="ARBA" id="ARBA00022723"/>
    </source>
</evidence>
<dbReference type="GO" id="GO:0070204">
    <property type="term" value="F:2-succinyl-5-enolpyruvyl-6-hydroxy-3-cyclohexene-1-carboxylic-acid synthase activity"/>
    <property type="evidence" value="ECO:0007669"/>
    <property type="project" value="UniProtKB-UniRule"/>
</dbReference>
<keyword evidence="6 7" id="KW-0464">Manganese</keyword>
<dbReference type="Pfam" id="PF02776">
    <property type="entry name" value="TPP_enzyme_N"/>
    <property type="match status" value="1"/>
</dbReference>
<gene>
    <name evidence="7 9" type="primary">menD</name>
    <name evidence="9" type="ORF">FRC98_08590</name>
</gene>
<dbReference type="Gene3D" id="3.40.50.1220">
    <property type="entry name" value="TPP-binding domain"/>
    <property type="match status" value="1"/>
</dbReference>
<evidence type="ECO:0000256" key="4">
    <source>
        <dbReference type="ARBA" id="ARBA00022842"/>
    </source>
</evidence>
<dbReference type="GO" id="GO:0000287">
    <property type="term" value="F:magnesium ion binding"/>
    <property type="evidence" value="ECO:0007669"/>
    <property type="project" value="UniProtKB-UniRule"/>
</dbReference>
<evidence type="ECO:0000256" key="6">
    <source>
        <dbReference type="ARBA" id="ARBA00023211"/>
    </source>
</evidence>
<dbReference type="GO" id="GO:0030976">
    <property type="term" value="F:thiamine pyrophosphate binding"/>
    <property type="evidence" value="ECO:0007669"/>
    <property type="project" value="UniProtKB-UniRule"/>
</dbReference>
<accession>A0A5C6X7B9</accession>
<feature type="domain" description="Thiamine pyrophosphate enzyme N-terminal TPP-binding" evidence="8">
    <location>
        <begin position="16"/>
        <end position="129"/>
    </location>
</feature>
<keyword evidence="10" id="KW-1185">Reference proteome</keyword>
<dbReference type="EMBL" id="VOSM01000003">
    <property type="protein sequence ID" value="TXD37734.1"/>
    <property type="molecule type" value="Genomic_DNA"/>
</dbReference>
<dbReference type="UniPathway" id="UPA01057">
    <property type="reaction ID" value="UER00164"/>
</dbReference>
<dbReference type="SUPFAM" id="SSF52467">
    <property type="entry name" value="DHS-like NAD/FAD-binding domain"/>
    <property type="match status" value="1"/>
</dbReference>
<dbReference type="OrthoDB" id="9791859at2"/>
<dbReference type="CDD" id="cd07037">
    <property type="entry name" value="TPP_PYR_MenD"/>
    <property type="match status" value="1"/>
</dbReference>
<evidence type="ECO:0000313" key="10">
    <source>
        <dbReference type="Proteomes" id="UP000321412"/>
    </source>
</evidence>
<dbReference type="SUPFAM" id="SSF52518">
    <property type="entry name" value="Thiamin diphosphate-binding fold (THDP-binding)"/>
    <property type="match status" value="2"/>
</dbReference>
<dbReference type="UniPathway" id="UPA00079"/>
<dbReference type="Proteomes" id="UP000321412">
    <property type="component" value="Unassembled WGS sequence"/>
</dbReference>
<keyword evidence="1 7" id="KW-0474">Menaquinone biosynthesis</keyword>
<dbReference type="AlphaFoldDB" id="A0A5C6X7B9"/>
<evidence type="ECO:0000256" key="5">
    <source>
        <dbReference type="ARBA" id="ARBA00023052"/>
    </source>
</evidence>
<dbReference type="InterPro" id="IPR029035">
    <property type="entry name" value="DHS-like_NAD/FAD-binding_dom"/>
</dbReference>
<dbReference type="GO" id="GO:0009234">
    <property type="term" value="P:menaquinone biosynthetic process"/>
    <property type="evidence" value="ECO:0007669"/>
    <property type="project" value="UniProtKB-UniRule"/>
</dbReference>
<comment type="subunit">
    <text evidence="7">Homodimer.</text>
</comment>
<dbReference type="HAMAP" id="MF_01659">
    <property type="entry name" value="MenD"/>
    <property type="match status" value="1"/>
</dbReference>
<protein>
    <recommendedName>
        <fullName evidence="7">2-succinyl-5-enolpyruvyl-6-hydroxy-3-cyclohexene-1-carboxylate synthase</fullName>
        <shortName evidence="7">SEPHCHC synthase</shortName>
        <ecNumber evidence="7">2.2.1.9</ecNumber>
    </recommendedName>
    <alternativeName>
        <fullName evidence="7">Menaquinone biosynthesis protein MenD</fullName>
    </alternativeName>
</protein>
<proteinExistence type="inferred from homology"/>
<keyword evidence="4 7" id="KW-0460">Magnesium</keyword>
<comment type="pathway">
    <text evidence="7">Quinol/quinone metabolism; 1,4-dihydroxy-2-naphthoate biosynthesis; 1,4-dihydroxy-2-naphthoate from chorismate: step 2/7.</text>
</comment>
<dbReference type="Gene3D" id="3.40.50.970">
    <property type="match status" value="2"/>
</dbReference>
<name>A0A5C6X7B9_9DELT</name>
<dbReference type="PANTHER" id="PTHR42916">
    <property type="entry name" value="2-SUCCINYL-5-ENOLPYRUVYL-6-HYDROXY-3-CYCLOHEXENE-1-CARBOXYLATE SYNTHASE"/>
    <property type="match status" value="1"/>
</dbReference>
<sequence>MTTPQAAWPNINTLWAHALVDELARCGLKHVCISPGSRSTPLVVAFANHPDIHDISIIDERQAAFVALGLSLASGQPVALVCTSGTAAAHYYPAICEASSSGVPLLVLTADRPPNLHDTGAPQAIDQTRIFGQHVRWFHQVAEPEPTAEKMRYLRALACRACQRAAGPDAGPVHLNLPFRKPLEPTPLPEGHRDAVPPELLESDPLAMMGRSDDAPYLHTPPTRAILDEATLDTIAGLLASAERPLILAGADHRGNAYASTLIELARRIGAPLIAEPTSGVTRNAELQDAPLHFGDAIFGSSLLTILGAPDLVLRTGKAPLGWAAARAVRSWSHATTILLSPDADPADPDHLSSWHLRAEPATTLRALSRRLSASMRPAIPTNAAWLGAFQQAETLASQSLVAMLQNFRSERPDAPLTTPEIWHALGERLPDGCALMISNSMPIRDVDAFMAQRRAPLQIFFNRGVNGIDGIVATGLGIALARKATGLHAPTVIALGDVALRHDLSALALARELDLPILVLVLDNEGGAIFDELPIANFPDVHTRHFLTSARADITRSAPSAARISEATSPSELHDTLSVFFENPQLQVVVARSERQLDRDLRAALRAGTRTLIDHRSQGDLP</sequence>
<comment type="cofactor">
    <cofactor evidence="7">
        <name>thiamine diphosphate</name>
        <dbReference type="ChEBI" id="CHEBI:58937"/>
    </cofactor>
    <text evidence="7">Binds 1 thiamine pyrophosphate per subunit.</text>
</comment>
<dbReference type="PANTHER" id="PTHR42916:SF1">
    <property type="entry name" value="PROTEIN PHYLLO, CHLOROPLASTIC"/>
    <property type="match status" value="1"/>
</dbReference>
<dbReference type="GO" id="GO:0030145">
    <property type="term" value="F:manganese ion binding"/>
    <property type="evidence" value="ECO:0007669"/>
    <property type="project" value="UniProtKB-UniRule"/>
</dbReference>
<evidence type="ECO:0000256" key="2">
    <source>
        <dbReference type="ARBA" id="ARBA00022679"/>
    </source>
</evidence>
<dbReference type="PIRSF" id="PIRSF004983">
    <property type="entry name" value="MenD"/>
    <property type="match status" value="1"/>
</dbReference>
<evidence type="ECO:0000256" key="1">
    <source>
        <dbReference type="ARBA" id="ARBA00022428"/>
    </source>
</evidence>